<dbReference type="GO" id="GO:0005576">
    <property type="term" value="C:extracellular region"/>
    <property type="evidence" value="ECO:0007669"/>
    <property type="project" value="UniProtKB-SubCell"/>
</dbReference>
<accession>A0AAW2HS76</accession>
<comment type="subcellular location">
    <subcellularLocation>
        <location evidence="1">Secreted</location>
    </subcellularLocation>
</comment>
<evidence type="ECO:0000256" key="2">
    <source>
        <dbReference type="ARBA" id="ARBA00022525"/>
    </source>
</evidence>
<keyword evidence="3" id="KW-0732">Signal</keyword>
<reference evidence="4" key="1">
    <citation type="journal article" date="2024" name="Gigascience">
        <title>Chromosome-level genome of the poultry shaft louse Menopon gallinae provides insight into the host-switching and adaptive evolution of parasitic lice.</title>
        <authorList>
            <person name="Xu Y."/>
            <person name="Ma L."/>
            <person name="Liu S."/>
            <person name="Liang Y."/>
            <person name="Liu Q."/>
            <person name="He Z."/>
            <person name="Tian L."/>
            <person name="Duan Y."/>
            <person name="Cai W."/>
            <person name="Li H."/>
            <person name="Song F."/>
        </authorList>
    </citation>
    <scope>NUCLEOTIDE SEQUENCE</scope>
    <source>
        <strain evidence="4">Cailab_2023a</strain>
    </source>
</reference>
<evidence type="ECO:0000256" key="1">
    <source>
        <dbReference type="ARBA" id="ARBA00004613"/>
    </source>
</evidence>
<sequence length="109" mass="12848">MFSKGEEIFPVQRHTKCRCLCRKQPEDCHPSQVYNESSCSCECTNQDAERKCKAQRQNNKIWNKDICSCQCREELECSTGLYFDTTTCRCEVRRGRRPAQPSWTTEIQR</sequence>
<evidence type="ECO:0000256" key="3">
    <source>
        <dbReference type="ARBA" id="ARBA00022729"/>
    </source>
</evidence>
<keyword evidence="2" id="KW-0964">Secreted</keyword>
<dbReference type="AlphaFoldDB" id="A0AAW2HS76"/>
<name>A0AAW2HS76_9NEOP</name>
<proteinExistence type="predicted"/>
<dbReference type="InterPro" id="IPR004153">
    <property type="entry name" value="CXCXC_repeat"/>
</dbReference>
<gene>
    <name evidence="4" type="ORF">PYX00_005569</name>
</gene>
<comment type="caution">
    <text evidence="4">The sequence shown here is derived from an EMBL/GenBank/DDBJ whole genome shotgun (WGS) entry which is preliminary data.</text>
</comment>
<protein>
    <submittedName>
        <fullName evidence="4">Uncharacterized protein</fullName>
    </submittedName>
</protein>
<dbReference type="Pfam" id="PF03128">
    <property type="entry name" value="CXCXC"/>
    <property type="match status" value="2"/>
</dbReference>
<evidence type="ECO:0000313" key="4">
    <source>
        <dbReference type="EMBL" id="KAL0272697.1"/>
    </source>
</evidence>
<dbReference type="EMBL" id="JARGDH010000003">
    <property type="protein sequence ID" value="KAL0272697.1"/>
    <property type="molecule type" value="Genomic_DNA"/>
</dbReference>
<organism evidence="4">
    <name type="scientific">Menopon gallinae</name>
    <name type="common">poultry shaft louse</name>
    <dbReference type="NCBI Taxonomy" id="328185"/>
    <lineage>
        <taxon>Eukaryota</taxon>
        <taxon>Metazoa</taxon>
        <taxon>Ecdysozoa</taxon>
        <taxon>Arthropoda</taxon>
        <taxon>Hexapoda</taxon>
        <taxon>Insecta</taxon>
        <taxon>Pterygota</taxon>
        <taxon>Neoptera</taxon>
        <taxon>Paraneoptera</taxon>
        <taxon>Psocodea</taxon>
        <taxon>Troctomorpha</taxon>
        <taxon>Phthiraptera</taxon>
        <taxon>Amblycera</taxon>
        <taxon>Menoponidae</taxon>
        <taxon>Menopon</taxon>
    </lineage>
</organism>